<keyword evidence="3" id="KW-1185">Reference proteome</keyword>
<name>A0A8S8X9J9_9PROT</name>
<feature type="signal peptide" evidence="1">
    <location>
        <begin position="1"/>
        <end position="32"/>
    </location>
</feature>
<dbReference type="AlphaFoldDB" id="A0A8S8X9J9"/>
<dbReference type="EMBL" id="BOPV01000001">
    <property type="protein sequence ID" value="GIL38752.1"/>
    <property type="molecule type" value="Genomic_DNA"/>
</dbReference>
<evidence type="ECO:0008006" key="4">
    <source>
        <dbReference type="Google" id="ProtNLM"/>
    </source>
</evidence>
<reference evidence="2" key="1">
    <citation type="submission" date="2021-02" db="EMBL/GenBank/DDBJ databases">
        <title>Genome sequence of Rhodospirillales sp. strain TMPK1 isolated from soil.</title>
        <authorList>
            <person name="Nakai R."/>
            <person name="Kusada H."/>
            <person name="Tamaki H."/>
        </authorList>
    </citation>
    <scope>NUCLEOTIDE SEQUENCE</scope>
    <source>
        <strain evidence="2">TMPK1</strain>
    </source>
</reference>
<proteinExistence type="predicted"/>
<dbReference type="PANTHER" id="PTHR36573:SF1">
    <property type="entry name" value="INTERMEMBRANE PHOSPHOLIPID TRANSPORT SYSTEM BINDING PROTEIN MLAC"/>
    <property type="match status" value="1"/>
</dbReference>
<accession>A0A8S8X9J9</accession>
<dbReference type="InterPro" id="IPR008869">
    <property type="entry name" value="MlaC/ttg2D"/>
</dbReference>
<keyword evidence="1" id="KW-0732">Signal</keyword>
<evidence type="ECO:0000313" key="2">
    <source>
        <dbReference type="EMBL" id="GIL38752.1"/>
    </source>
</evidence>
<feature type="chain" id="PRO_5035880209" description="Hopanoid biosynthesis protein HpnM" evidence="1">
    <location>
        <begin position="33"/>
        <end position="213"/>
    </location>
</feature>
<dbReference type="NCBIfam" id="TIGR03481">
    <property type="entry name" value="HpnM"/>
    <property type="match status" value="1"/>
</dbReference>
<dbReference type="PANTHER" id="PTHR36573">
    <property type="entry name" value="INTERMEMBRANE PHOSPHOLIPID TRANSPORT SYSTEM BINDING PROTEIN MLAC"/>
    <property type="match status" value="1"/>
</dbReference>
<evidence type="ECO:0000313" key="3">
    <source>
        <dbReference type="Proteomes" id="UP000681075"/>
    </source>
</evidence>
<dbReference type="Pfam" id="PF05494">
    <property type="entry name" value="MlaC"/>
    <property type="match status" value="1"/>
</dbReference>
<evidence type="ECO:0000256" key="1">
    <source>
        <dbReference type="SAM" id="SignalP"/>
    </source>
</evidence>
<protein>
    <recommendedName>
        <fullName evidence="4">Hopanoid biosynthesis protein HpnM</fullName>
    </recommendedName>
</protein>
<sequence>MAGLANFSGRAGKSAALALVAAVAMWPAALRAQTDSPAAKTVTQFHDGLLDVMKQAKQLGFEGRAKKLEPLLDKTFDLPLMARLAVGPQWSSLTPDQQKKLSDAFRRLSIATFAGRFDGYEAGQKFETLGQSPVEGSSDVTVDTRLVQPKDTPVKLSYRMRPTGADWKAIDVYLDSAISELATRRQEFSSVLRSSGPDALLAVMDKKAAEQKN</sequence>
<dbReference type="Gene3D" id="3.10.450.710">
    <property type="entry name" value="Tgt2/MlaC"/>
    <property type="match status" value="1"/>
</dbReference>
<gene>
    <name evidence="2" type="ORF">TMPK1_09890</name>
</gene>
<dbReference type="InterPro" id="IPR042245">
    <property type="entry name" value="Tgt2/MlaC_sf"/>
</dbReference>
<comment type="caution">
    <text evidence="2">The sequence shown here is derived from an EMBL/GenBank/DDBJ whole genome shotgun (WGS) entry which is preliminary data.</text>
</comment>
<dbReference type="InterPro" id="IPR017842">
    <property type="entry name" value="Hopanoid_biosyn-assoc_HpnM"/>
</dbReference>
<organism evidence="2 3">
    <name type="scientific">Roseiterribacter gracilis</name>
    <dbReference type="NCBI Taxonomy" id="2812848"/>
    <lineage>
        <taxon>Bacteria</taxon>
        <taxon>Pseudomonadati</taxon>
        <taxon>Pseudomonadota</taxon>
        <taxon>Alphaproteobacteria</taxon>
        <taxon>Rhodospirillales</taxon>
        <taxon>Roseiterribacteraceae</taxon>
        <taxon>Roseiterribacter</taxon>
    </lineage>
</organism>
<dbReference type="RefSeq" id="WP_420241811.1">
    <property type="nucleotide sequence ID" value="NZ_BOPV01000001.1"/>
</dbReference>
<dbReference type="Proteomes" id="UP000681075">
    <property type="component" value="Unassembled WGS sequence"/>
</dbReference>